<dbReference type="EC" id="2.7.4.25" evidence="8"/>
<dbReference type="NCBIfam" id="TIGR00017">
    <property type="entry name" value="cmk"/>
    <property type="match status" value="1"/>
</dbReference>
<evidence type="ECO:0000256" key="7">
    <source>
        <dbReference type="ARBA" id="ARBA00048478"/>
    </source>
</evidence>
<evidence type="ECO:0000256" key="5">
    <source>
        <dbReference type="ARBA" id="ARBA00022840"/>
    </source>
</evidence>
<accession>A0A934X1W4</accession>
<comment type="similarity">
    <text evidence="1 8">Belongs to the cytidylate kinase family. Type 1 subfamily.</text>
</comment>
<keyword evidence="4 8" id="KW-0418">Kinase</keyword>
<dbReference type="InterPro" id="IPR003136">
    <property type="entry name" value="Cytidylate_kin"/>
</dbReference>
<dbReference type="AlphaFoldDB" id="A0A934X1W4"/>
<keyword evidence="3 8" id="KW-0547">Nucleotide-binding</keyword>
<dbReference type="CDD" id="cd02020">
    <property type="entry name" value="CMPK"/>
    <property type="match status" value="1"/>
</dbReference>
<dbReference type="HAMAP" id="MF_00238">
    <property type="entry name" value="Cytidyl_kinase_type1"/>
    <property type="match status" value="1"/>
</dbReference>
<keyword evidence="5 8" id="KW-0067">ATP-binding</keyword>
<dbReference type="GO" id="GO:0006220">
    <property type="term" value="P:pyrimidine nucleotide metabolic process"/>
    <property type="evidence" value="ECO:0007669"/>
    <property type="project" value="UniProtKB-UniRule"/>
</dbReference>
<evidence type="ECO:0000256" key="2">
    <source>
        <dbReference type="ARBA" id="ARBA00022679"/>
    </source>
</evidence>
<dbReference type="InterPro" id="IPR011994">
    <property type="entry name" value="Cytidylate_kinase_dom"/>
</dbReference>
<proteinExistence type="inferred from homology"/>
<dbReference type="Pfam" id="PF02224">
    <property type="entry name" value="Cytidylate_kin"/>
    <property type="match status" value="1"/>
</dbReference>
<keyword evidence="8" id="KW-0963">Cytoplasm</keyword>
<keyword evidence="11" id="KW-1185">Reference proteome</keyword>
<dbReference type="SUPFAM" id="SSF52540">
    <property type="entry name" value="P-loop containing nucleoside triphosphate hydrolases"/>
    <property type="match status" value="1"/>
</dbReference>
<evidence type="ECO:0000256" key="3">
    <source>
        <dbReference type="ARBA" id="ARBA00022741"/>
    </source>
</evidence>
<gene>
    <name evidence="8" type="primary">cmk</name>
    <name evidence="10" type="ORF">JKA74_17950</name>
</gene>
<evidence type="ECO:0000256" key="6">
    <source>
        <dbReference type="ARBA" id="ARBA00047615"/>
    </source>
</evidence>
<comment type="catalytic activity">
    <reaction evidence="7 8">
        <text>CMP + ATP = CDP + ADP</text>
        <dbReference type="Rhea" id="RHEA:11600"/>
        <dbReference type="ChEBI" id="CHEBI:30616"/>
        <dbReference type="ChEBI" id="CHEBI:58069"/>
        <dbReference type="ChEBI" id="CHEBI:60377"/>
        <dbReference type="ChEBI" id="CHEBI:456216"/>
        <dbReference type="EC" id="2.7.4.25"/>
    </reaction>
</comment>
<sequence length="229" mass="26169">MKKIVIAIDGLSACGKSSTAKEVANRLGYKYIDSGAMYRAVTLYFLKHYINPVNPKEVQRAMDSIDISFVFNEKIGFSETYLNGLNVENEIRQMHVSQKVSEISAIGEVRKDLVRQQRKLGKKKGVVMDGRDIGSNVFPDAELKIFMNADMDIRAERRQKELLEKGELVDLPTIEENLKQRDKMDSERKENPLIVPEDAVILSTNFLTLEEQVEYVLQLATEKMIEHNE</sequence>
<reference evidence="10" key="1">
    <citation type="submission" date="2021-01" db="EMBL/GenBank/DDBJ databases">
        <title>Marivirga aurantiaca sp. nov., isolated from intertidal surface sediments.</title>
        <authorList>
            <person name="Zhang M."/>
        </authorList>
    </citation>
    <scope>NUCLEOTIDE SEQUENCE</scope>
    <source>
        <strain evidence="10">S37H4</strain>
    </source>
</reference>
<dbReference type="InterPro" id="IPR027417">
    <property type="entry name" value="P-loop_NTPase"/>
</dbReference>
<protein>
    <recommendedName>
        <fullName evidence="8">Cytidylate kinase</fullName>
        <shortName evidence="8">CK</shortName>
        <ecNumber evidence="8">2.7.4.25</ecNumber>
    </recommendedName>
    <alternativeName>
        <fullName evidence="8">Cytidine monophosphate kinase</fullName>
        <shortName evidence="8">CMP kinase</shortName>
    </alternativeName>
</protein>
<evidence type="ECO:0000313" key="11">
    <source>
        <dbReference type="Proteomes" id="UP000611723"/>
    </source>
</evidence>
<evidence type="ECO:0000313" key="10">
    <source>
        <dbReference type="EMBL" id="MBK6266932.1"/>
    </source>
</evidence>
<feature type="binding site" evidence="8">
    <location>
        <begin position="10"/>
        <end position="18"/>
    </location>
    <ligand>
        <name>ATP</name>
        <dbReference type="ChEBI" id="CHEBI:30616"/>
    </ligand>
</feature>
<dbReference type="GO" id="GO:0036431">
    <property type="term" value="F:dCMP kinase activity"/>
    <property type="evidence" value="ECO:0007669"/>
    <property type="project" value="InterPro"/>
</dbReference>
<dbReference type="Proteomes" id="UP000611723">
    <property type="component" value="Unassembled WGS sequence"/>
</dbReference>
<dbReference type="GO" id="GO:0005524">
    <property type="term" value="F:ATP binding"/>
    <property type="evidence" value="ECO:0007669"/>
    <property type="project" value="UniProtKB-UniRule"/>
</dbReference>
<evidence type="ECO:0000259" key="9">
    <source>
        <dbReference type="Pfam" id="PF02224"/>
    </source>
</evidence>
<comment type="subcellular location">
    <subcellularLocation>
        <location evidence="8">Cytoplasm</location>
    </subcellularLocation>
</comment>
<comment type="catalytic activity">
    <reaction evidence="6 8">
        <text>dCMP + ATP = dCDP + ADP</text>
        <dbReference type="Rhea" id="RHEA:25094"/>
        <dbReference type="ChEBI" id="CHEBI:30616"/>
        <dbReference type="ChEBI" id="CHEBI:57566"/>
        <dbReference type="ChEBI" id="CHEBI:58593"/>
        <dbReference type="ChEBI" id="CHEBI:456216"/>
        <dbReference type="EC" id="2.7.4.25"/>
    </reaction>
</comment>
<evidence type="ECO:0000256" key="1">
    <source>
        <dbReference type="ARBA" id="ARBA00009427"/>
    </source>
</evidence>
<keyword evidence="2 8" id="KW-0808">Transferase</keyword>
<dbReference type="EMBL" id="JAEQBW010000012">
    <property type="protein sequence ID" value="MBK6266932.1"/>
    <property type="molecule type" value="Genomic_DNA"/>
</dbReference>
<organism evidence="10 11">
    <name type="scientific">Marivirga aurantiaca</name>
    <dbReference type="NCBI Taxonomy" id="2802615"/>
    <lineage>
        <taxon>Bacteria</taxon>
        <taxon>Pseudomonadati</taxon>
        <taxon>Bacteroidota</taxon>
        <taxon>Cytophagia</taxon>
        <taxon>Cytophagales</taxon>
        <taxon>Marivirgaceae</taxon>
        <taxon>Marivirga</taxon>
    </lineage>
</organism>
<name>A0A934X1W4_9BACT</name>
<evidence type="ECO:0000256" key="8">
    <source>
        <dbReference type="HAMAP-Rule" id="MF_00238"/>
    </source>
</evidence>
<dbReference type="RefSeq" id="WP_201432614.1">
    <property type="nucleotide sequence ID" value="NZ_JAEQBW010000012.1"/>
</dbReference>
<comment type="caution">
    <text evidence="10">The sequence shown here is derived from an EMBL/GenBank/DDBJ whole genome shotgun (WGS) entry which is preliminary data.</text>
</comment>
<feature type="domain" description="Cytidylate kinase" evidence="9">
    <location>
        <begin position="6"/>
        <end position="221"/>
    </location>
</feature>
<evidence type="ECO:0000256" key="4">
    <source>
        <dbReference type="ARBA" id="ARBA00022777"/>
    </source>
</evidence>
<dbReference type="GO" id="GO:0005737">
    <property type="term" value="C:cytoplasm"/>
    <property type="evidence" value="ECO:0007669"/>
    <property type="project" value="UniProtKB-SubCell"/>
</dbReference>
<dbReference type="Gene3D" id="3.40.50.300">
    <property type="entry name" value="P-loop containing nucleotide triphosphate hydrolases"/>
    <property type="match status" value="1"/>
</dbReference>